<evidence type="ECO:0000313" key="1">
    <source>
        <dbReference type="EMBL" id="KAK3060164.1"/>
    </source>
</evidence>
<name>A0ACC3D0R9_9PEZI</name>
<keyword evidence="2" id="KW-1185">Reference proteome</keyword>
<organism evidence="1 2">
    <name type="scientific">Coniosporium uncinatum</name>
    <dbReference type="NCBI Taxonomy" id="93489"/>
    <lineage>
        <taxon>Eukaryota</taxon>
        <taxon>Fungi</taxon>
        <taxon>Dikarya</taxon>
        <taxon>Ascomycota</taxon>
        <taxon>Pezizomycotina</taxon>
        <taxon>Dothideomycetes</taxon>
        <taxon>Dothideomycetes incertae sedis</taxon>
        <taxon>Coniosporium</taxon>
    </lineage>
</organism>
<dbReference type="EMBL" id="JAWDJW010008805">
    <property type="protein sequence ID" value="KAK3060164.1"/>
    <property type="molecule type" value="Genomic_DNA"/>
</dbReference>
<keyword evidence="1" id="KW-0808">Transferase</keyword>
<comment type="caution">
    <text evidence="1">The sequence shown here is derived from an EMBL/GenBank/DDBJ whole genome shotgun (WGS) entry which is preliminary data.</text>
</comment>
<proteinExistence type="predicted"/>
<accession>A0ACC3D0R9</accession>
<reference evidence="1" key="1">
    <citation type="submission" date="2024-09" db="EMBL/GenBank/DDBJ databases">
        <title>Black Yeasts Isolated from many extreme environments.</title>
        <authorList>
            <person name="Coleine C."/>
            <person name="Stajich J.E."/>
            <person name="Selbmann L."/>
        </authorList>
    </citation>
    <scope>NUCLEOTIDE SEQUENCE</scope>
    <source>
        <strain evidence="1">CCFEE 5737</strain>
    </source>
</reference>
<sequence length="413" mass="46365">MAYAPPTSNETDPPTPRSRANTTGGSPGDGRLPYGGVAMQYQQQQNQAMQQAQQMLVRTQQQQLERSQSTRTLQQPTPPTPQQAFAQATDPKAVPPPTQLHRVDTTPRPRQRPRQAEGPDIVARLREICSPGDPNEHFLNFNKIGQGASGGVYTALQRGTNRCVAIKQMNLEQQPKKDLIVNEILVMKESKHKNIVNFLDSFLIRGDLWVVMEFMEGGSLTDVVTFNMMSDGQIAAVCKETLHGLQHLHSKGVIHRDIKSDNILLSLEGNIKLTDFGFCAQIDQNHTKRTTMVGTPYWMAPEVVTRKEYGRKIDIWSLGIMAIEMVEGEPPYLNESPLRALFLIATNGTPRIKNEHELSEVFKEFLYFALKVDPEKRANANDLLNHPFIQLAEPLSTLSPLVKAARQARQEER</sequence>
<protein>
    <submittedName>
        <fullName evidence="1">Serine/threonine-protein kinase 4</fullName>
    </submittedName>
</protein>
<keyword evidence="1" id="KW-0418">Kinase</keyword>
<dbReference type="Proteomes" id="UP001186974">
    <property type="component" value="Unassembled WGS sequence"/>
</dbReference>
<evidence type="ECO:0000313" key="2">
    <source>
        <dbReference type="Proteomes" id="UP001186974"/>
    </source>
</evidence>
<gene>
    <name evidence="1" type="primary">STK4</name>
    <name evidence="1" type="ORF">LTS18_009166</name>
</gene>
<feature type="non-terminal residue" evidence="1">
    <location>
        <position position="413"/>
    </location>
</feature>